<gene>
    <name evidence="1" type="ORF">PoB_005571800</name>
</gene>
<sequence length="125" mass="14576">MKLPNRTCLDWICSSEFCCQEIYICVKQAFVSRNNVEWRWLCSRFSQPLLLVINSFCITFSVDQGHVSGTFPVGMASDGKENFHTFKALFMVNKTVEEPQQCVVFCFIYCSHHRRVLTFWTASVR</sequence>
<evidence type="ECO:0000313" key="2">
    <source>
        <dbReference type="Proteomes" id="UP000735302"/>
    </source>
</evidence>
<organism evidence="1 2">
    <name type="scientific">Plakobranchus ocellatus</name>
    <dbReference type="NCBI Taxonomy" id="259542"/>
    <lineage>
        <taxon>Eukaryota</taxon>
        <taxon>Metazoa</taxon>
        <taxon>Spiralia</taxon>
        <taxon>Lophotrochozoa</taxon>
        <taxon>Mollusca</taxon>
        <taxon>Gastropoda</taxon>
        <taxon>Heterobranchia</taxon>
        <taxon>Euthyneura</taxon>
        <taxon>Panpulmonata</taxon>
        <taxon>Sacoglossa</taxon>
        <taxon>Placobranchoidea</taxon>
        <taxon>Plakobranchidae</taxon>
        <taxon>Plakobranchus</taxon>
    </lineage>
</organism>
<accession>A0AAV4CBH5</accession>
<reference evidence="1 2" key="1">
    <citation type="journal article" date="2021" name="Elife">
        <title>Chloroplast acquisition without the gene transfer in kleptoplastic sea slugs, Plakobranchus ocellatus.</title>
        <authorList>
            <person name="Maeda T."/>
            <person name="Takahashi S."/>
            <person name="Yoshida T."/>
            <person name="Shimamura S."/>
            <person name="Takaki Y."/>
            <person name="Nagai Y."/>
            <person name="Toyoda A."/>
            <person name="Suzuki Y."/>
            <person name="Arimoto A."/>
            <person name="Ishii H."/>
            <person name="Satoh N."/>
            <person name="Nishiyama T."/>
            <person name="Hasebe M."/>
            <person name="Maruyama T."/>
            <person name="Minagawa J."/>
            <person name="Obokata J."/>
            <person name="Shigenobu S."/>
        </authorList>
    </citation>
    <scope>NUCLEOTIDE SEQUENCE [LARGE SCALE GENOMIC DNA]</scope>
</reference>
<comment type="caution">
    <text evidence="1">The sequence shown here is derived from an EMBL/GenBank/DDBJ whole genome shotgun (WGS) entry which is preliminary data.</text>
</comment>
<keyword evidence="2" id="KW-1185">Reference proteome</keyword>
<dbReference type="Proteomes" id="UP000735302">
    <property type="component" value="Unassembled WGS sequence"/>
</dbReference>
<name>A0AAV4CBH5_9GAST</name>
<evidence type="ECO:0000313" key="1">
    <source>
        <dbReference type="EMBL" id="GFO29213.1"/>
    </source>
</evidence>
<dbReference type="EMBL" id="BLXT01006136">
    <property type="protein sequence ID" value="GFO29213.1"/>
    <property type="molecule type" value="Genomic_DNA"/>
</dbReference>
<proteinExistence type="predicted"/>
<protein>
    <submittedName>
        <fullName evidence="1">Uncharacterized protein</fullName>
    </submittedName>
</protein>
<dbReference type="AlphaFoldDB" id="A0AAV4CBH5"/>